<dbReference type="PANTHER" id="PTHR43116:SF3">
    <property type="entry name" value="CLASS I PEPTIDE CHAIN RELEASE FACTOR"/>
    <property type="match status" value="1"/>
</dbReference>
<dbReference type="SUPFAM" id="SSF75620">
    <property type="entry name" value="Release factor"/>
    <property type="match status" value="1"/>
</dbReference>
<dbReference type="InterPro" id="IPR045853">
    <property type="entry name" value="Pep_chain_release_fac_I_sf"/>
</dbReference>
<dbReference type="SMART" id="SM00937">
    <property type="entry name" value="PCRF"/>
    <property type="match status" value="1"/>
</dbReference>
<dbReference type="InterPro" id="IPR005139">
    <property type="entry name" value="PCRF"/>
</dbReference>
<evidence type="ECO:0000256" key="3">
    <source>
        <dbReference type="ARBA" id="ARBA00022917"/>
    </source>
</evidence>
<dbReference type="PROSITE" id="PS00745">
    <property type="entry name" value="RF_PROK_I"/>
    <property type="match status" value="1"/>
</dbReference>
<reference evidence="5 6" key="1">
    <citation type="submission" date="2017-09" db="EMBL/GenBank/DDBJ databases">
        <title>Depth-based differentiation of microbial function through sediment-hosted aquifers and enrichment of novel symbionts in the deep terrestrial subsurface.</title>
        <authorList>
            <person name="Probst A.J."/>
            <person name="Ladd B."/>
            <person name="Jarett J.K."/>
            <person name="Geller-Mcgrath D.E."/>
            <person name="Sieber C.M."/>
            <person name="Emerson J.B."/>
            <person name="Anantharaman K."/>
            <person name="Thomas B.C."/>
            <person name="Malmstrom R."/>
            <person name="Stieglmeier M."/>
            <person name="Klingl A."/>
            <person name="Woyke T."/>
            <person name="Ryan C.M."/>
            <person name="Banfield J.F."/>
        </authorList>
    </citation>
    <scope>NUCLEOTIDE SEQUENCE [LARGE SCALE GENOMIC DNA]</scope>
    <source>
        <strain evidence="5">CG11_big_fil_rev_8_21_14_0_20_42_13</strain>
    </source>
</reference>
<dbReference type="Proteomes" id="UP000229641">
    <property type="component" value="Unassembled WGS sequence"/>
</dbReference>
<feature type="non-terminal residue" evidence="5">
    <location>
        <position position="258"/>
    </location>
</feature>
<evidence type="ECO:0000256" key="2">
    <source>
        <dbReference type="ARBA" id="ARBA00022481"/>
    </source>
</evidence>
<evidence type="ECO:0000256" key="1">
    <source>
        <dbReference type="ARBA" id="ARBA00010835"/>
    </source>
</evidence>
<gene>
    <name evidence="5" type="ORF">COV72_00050</name>
</gene>
<keyword evidence="3" id="KW-0648">Protein biosynthesis</keyword>
<dbReference type="AlphaFoldDB" id="A0A2H0M278"/>
<dbReference type="Gene3D" id="3.30.160.20">
    <property type="match status" value="1"/>
</dbReference>
<comment type="similarity">
    <text evidence="1">Belongs to the prokaryotic/mitochondrial release factor family.</text>
</comment>
<dbReference type="Pfam" id="PF03462">
    <property type="entry name" value="PCRF"/>
    <property type="match status" value="1"/>
</dbReference>
<dbReference type="Pfam" id="PF00472">
    <property type="entry name" value="RF-1"/>
    <property type="match status" value="1"/>
</dbReference>
<protein>
    <submittedName>
        <fullName evidence="5">Peptide chain release factor 2</fullName>
    </submittedName>
</protein>
<dbReference type="FunFam" id="3.30.160.20:FF:000004">
    <property type="entry name" value="Peptide chain release factor 1"/>
    <property type="match status" value="1"/>
</dbReference>
<name>A0A2H0M278_9BACT</name>
<dbReference type="Gene3D" id="3.30.70.1660">
    <property type="match status" value="1"/>
</dbReference>
<sequence length="258" mass="28964">MSIEGFWGDSAGANKKVSRLKELRNIVELWQGLYKQYKELMEFSCLDTNDANFVNEIKAEFDKLTHNIKGLEFKVLFSGELDKNSAILSINSGAGGTEACDWAEMLLRMYLRWAENKGFKARVIDILPGEEAGIKSVTVFIDGDYAYGYLKAESGVHRLVRISPFDANKRRHTSFASVHTTAQVSGDIDIAIKAEDLKIDVYRSKGHGGQSVNTTDSAVRITHLPSGIIVQCQNERSQYQNKQVALNVLRARLYEKIH</sequence>
<evidence type="ECO:0000313" key="5">
    <source>
        <dbReference type="EMBL" id="PIQ90024.1"/>
    </source>
</evidence>
<organism evidence="5 6">
    <name type="scientific">Candidatus Ghiorseimicrobium undicola</name>
    <dbReference type="NCBI Taxonomy" id="1974746"/>
    <lineage>
        <taxon>Bacteria</taxon>
        <taxon>Pseudomonadati</taxon>
        <taxon>Candidatus Omnitrophota</taxon>
        <taxon>Candidatus Ghiorseimicrobium</taxon>
    </lineage>
</organism>
<evidence type="ECO:0000313" key="6">
    <source>
        <dbReference type="Proteomes" id="UP000229641"/>
    </source>
</evidence>
<proteinExistence type="inferred from homology"/>
<dbReference type="GO" id="GO:0003747">
    <property type="term" value="F:translation release factor activity"/>
    <property type="evidence" value="ECO:0007669"/>
    <property type="project" value="InterPro"/>
</dbReference>
<dbReference type="EMBL" id="PCWA01000003">
    <property type="protein sequence ID" value="PIQ90024.1"/>
    <property type="molecule type" value="Genomic_DNA"/>
</dbReference>
<evidence type="ECO:0000259" key="4">
    <source>
        <dbReference type="PROSITE" id="PS00745"/>
    </source>
</evidence>
<dbReference type="Gene3D" id="1.20.58.410">
    <property type="entry name" value="Release factor"/>
    <property type="match status" value="1"/>
</dbReference>
<keyword evidence="2" id="KW-0488">Methylation</keyword>
<dbReference type="GO" id="GO:0005737">
    <property type="term" value="C:cytoplasm"/>
    <property type="evidence" value="ECO:0007669"/>
    <property type="project" value="UniProtKB-ARBA"/>
</dbReference>
<feature type="domain" description="Prokaryotic-type class I peptide chain release factors" evidence="4">
    <location>
        <begin position="203"/>
        <end position="219"/>
    </location>
</feature>
<comment type="caution">
    <text evidence="5">The sequence shown here is derived from an EMBL/GenBank/DDBJ whole genome shotgun (WGS) entry which is preliminary data.</text>
</comment>
<dbReference type="PANTHER" id="PTHR43116">
    <property type="entry name" value="PEPTIDE CHAIN RELEASE FACTOR 2"/>
    <property type="match status" value="1"/>
</dbReference>
<accession>A0A2H0M278</accession>
<dbReference type="InterPro" id="IPR000352">
    <property type="entry name" value="Pep_chain_release_fac_I"/>
</dbReference>